<dbReference type="PANTHER" id="PTHR22943">
    <property type="entry name" value="7-TRANSMEMBRANE DOMAIN RECEPTOR C.ELEGANS"/>
    <property type="match status" value="1"/>
</dbReference>
<protein>
    <submittedName>
        <fullName evidence="3">Seven TM Receptor</fullName>
    </submittedName>
</protein>
<organism evidence="2 3">
    <name type="scientific">Caenorhabditis tropicalis</name>
    <dbReference type="NCBI Taxonomy" id="1561998"/>
    <lineage>
        <taxon>Eukaryota</taxon>
        <taxon>Metazoa</taxon>
        <taxon>Ecdysozoa</taxon>
        <taxon>Nematoda</taxon>
        <taxon>Chromadorea</taxon>
        <taxon>Rhabditida</taxon>
        <taxon>Rhabditina</taxon>
        <taxon>Rhabditomorpha</taxon>
        <taxon>Rhabditoidea</taxon>
        <taxon>Rhabditidae</taxon>
        <taxon>Peloderinae</taxon>
        <taxon>Caenorhabditis</taxon>
    </lineage>
</organism>
<evidence type="ECO:0000256" key="1">
    <source>
        <dbReference type="SAM" id="Phobius"/>
    </source>
</evidence>
<dbReference type="InterPro" id="IPR019428">
    <property type="entry name" value="7TM_GPCR_serpentine_rcpt_Str"/>
</dbReference>
<accession>A0A1I7T0A2</accession>
<keyword evidence="1" id="KW-0812">Transmembrane</keyword>
<reference evidence="3" key="1">
    <citation type="submission" date="2016-11" db="UniProtKB">
        <authorList>
            <consortium name="WormBaseParasite"/>
        </authorList>
    </citation>
    <scope>IDENTIFICATION</scope>
</reference>
<keyword evidence="1" id="KW-1133">Transmembrane helix</keyword>
<dbReference type="Pfam" id="PF10326">
    <property type="entry name" value="7TM_GPCR_Str"/>
    <property type="match status" value="1"/>
</dbReference>
<dbReference type="PANTHER" id="PTHR22943:SF97">
    <property type="entry name" value="SEVEN TM RECEPTOR"/>
    <property type="match status" value="1"/>
</dbReference>
<proteinExistence type="predicted"/>
<dbReference type="eggNOG" id="ENOG502TG8N">
    <property type="taxonomic scope" value="Eukaryota"/>
</dbReference>
<feature type="transmembrane region" description="Helical" evidence="1">
    <location>
        <begin position="80"/>
        <end position="100"/>
    </location>
</feature>
<dbReference type="WBParaSite" id="Csp11.Scaffold441.g1177.t1">
    <property type="protein sequence ID" value="Csp11.Scaffold441.g1177.t1"/>
    <property type="gene ID" value="Csp11.Scaffold441.g1177"/>
</dbReference>
<dbReference type="GO" id="GO:0042048">
    <property type="term" value="P:olfactory behavior"/>
    <property type="evidence" value="ECO:0007669"/>
    <property type="project" value="TreeGrafter"/>
</dbReference>
<dbReference type="AlphaFoldDB" id="A0A1I7T0A2"/>
<keyword evidence="1" id="KW-0472">Membrane</keyword>
<feature type="transmembrane region" description="Helical" evidence="1">
    <location>
        <begin position="195"/>
        <end position="219"/>
    </location>
</feature>
<name>A0A1I7T0A2_9PELO</name>
<dbReference type="GO" id="GO:0005886">
    <property type="term" value="C:plasma membrane"/>
    <property type="evidence" value="ECO:0007669"/>
    <property type="project" value="TreeGrafter"/>
</dbReference>
<feature type="transmembrane region" description="Helical" evidence="1">
    <location>
        <begin position="155"/>
        <end position="175"/>
    </location>
</feature>
<feature type="transmembrane region" description="Helical" evidence="1">
    <location>
        <begin position="37"/>
        <end position="59"/>
    </location>
</feature>
<feature type="transmembrane region" description="Helical" evidence="1">
    <location>
        <begin position="231"/>
        <end position="253"/>
    </location>
</feature>
<evidence type="ECO:0000313" key="3">
    <source>
        <dbReference type="WBParaSite" id="Csp11.Scaffold441.g1177.t1"/>
    </source>
</evidence>
<dbReference type="SUPFAM" id="SSF81321">
    <property type="entry name" value="Family A G protein-coupled receptor-like"/>
    <property type="match status" value="1"/>
</dbReference>
<dbReference type="Proteomes" id="UP000095282">
    <property type="component" value="Unplaced"/>
</dbReference>
<sequence>MYLIIFQTQIAHSVGCAFIVFRINYPDSLLSSDSSSWVVLVYTAIFGASMALFASHFIYRYGSIDINFGDKFTSGWKFGILFFIPIVTGIWWSTVVRVWFWPNTDMNEYTRDMIMEHVGVDIENISYIGAKFYNEVEGNLTKFLNAPAWIGVSQMWFMVISSMVCVFGFGAGCYLRLSNQLSMASSAANNLQIQLFYALVLQTAIPLILMHIPITIYFLCPMLDLDFDFASSFVASTITLYPAVDPLPSILIIKNYRKATFGE</sequence>
<keyword evidence="2" id="KW-1185">Reference proteome</keyword>
<dbReference type="GO" id="GO:0038022">
    <property type="term" value="F:G protein-coupled olfactory receptor activity"/>
    <property type="evidence" value="ECO:0007669"/>
    <property type="project" value="TreeGrafter"/>
</dbReference>
<evidence type="ECO:0000313" key="2">
    <source>
        <dbReference type="Proteomes" id="UP000095282"/>
    </source>
</evidence>